<evidence type="ECO:0000313" key="4">
    <source>
        <dbReference type="Proteomes" id="UP000261111"/>
    </source>
</evidence>
<dbReference type="InterPro" id="IPR011642">
    <property type="entry name" value="Gate_dom"/>
</dbReference>
<dbReference type="Pfam" id="PF07670">
    <property type="entry name" value="Gate"/>
    <property type="match status" value="1"/>
</dbReference>
<name>A0A3E2WQA6_9FIRM</name>
<dbReference type="Proteomes" id="UP000261111">
    <property type="component" value="Unassembled WGS sequence"/>
</dbReference>
<evidence type="ECO:0000259" key="2">
    <source>
        <dbReference type="Pfam" id="PF07670"/>
    </source>
</evidence>
<dbReference type="RefSeq" id="WP_117441055.1">
    <property type="nucleotide sequence ID" value="NZ_QVIA01000017.1"/>
</dbReference>
<protein>
    <submittedName>
        <fullName evidence="3">Nucleoside recognition protein</fullName>
    </submittedName>
</protein>
<keyword evidence="1" id="KW-0472">Membrane</keyword>
<organism evidence="3 4">
    <name type="scientific">Hungatella hathewayi</name>
    <dbReference type="NCBI Taxonomy" id="154046"/>
    <lineage>
        <taxon>Bacteria</taxon>
        <taxon>Bacillati</taxon>
        <taxon>Bacillota</taxon>
        <taxon>Clostridia</taxon>
        <taxon>Lachnospirales</taxon>
        <taxon>Lachnospiraceae</taxon>
        <taxon>Hungatella</taxon>
    </lineage>
</organism>
<feature type="transmembrane region" description="Helical" evidence="1">
    <location>
        <begin position="177"/>
        <end position="201"/>
    </location>
</feature>
<gene>
    <name evidence="3" type="ORF">DWX41_15100</name>
</gene>
<evidence type="ECO:0000256" key="1">
    <source>
        <dbReference type="SAM" id="Phobius"/>
    </source>
</evidence>
<evidence type="ECO:0000313" key="3">
    <source>
        <dbReference type="EMBL" id="RGC29377.1"/>
    </source>
</evidence>
<dbReference type="EMBL" id="QVIA01000017">
    <property type="protein sequence ID" value="RGC29377.1"/>
    <property type="molecule type" value="Genomic_DNA"/>
</dbReference>
<accession>A0A3E2WQA6</accession>
<feature type="domain" description="Nucleoside transporter/FeoB GTPase Gate" evidence="2">
    <location>
        <begin position="42"/>
        <end position="160"/>
    </location>
</feature>
<feature type="transmembrane region" description="Helical" evidence="1">
    <location>
        <begin position="37"/>
        <end position="54"/>
    </location>
</feature>
<keyword evidence="1" id="KW-1133">Transmembrane helix</keyword>
<proteinExistence type="predicted"/>
<comment type="caution">
    <text evidence="3">The sequence shown here is derived from an EMBL/GenBank/DDBJ whole genome shotgun (WGS) entry which is preliminary data.</text>
</comment>
<keyword evidence="1" id="KW-0812">Transmembrane</keyword>
<dbReference type="AlphaFoldDB" id="A0A3E2WQA6"/>
<reference evidence="3 4" key="1">
    <citation type="submission" date="2018-08" db="EMBL/GenBank/DDBJ databases">
        <title>A genome reference for cultivated species of the human gut microbiota.</title>
        <authorList>
            <person name="Zou Y."/>
            <person name="Xue W."/>
            <person name="Luo G."/>
        </authorList>
    </citation>
    <scope>NUCLEOTIDE SEQUENCE [LARGE SCALE GENOMIC DNA]</scope>
    <source>
        <strain evidence="3 4">AF19-21</strain>
    </source>
</reference>
<sequence length="210" mass="22346">MLNYLWAGMIIVGVIFGAFNGKMPDITNAALDSAKEAVTLCITMMGVMSFWVGMMEIATRAGIIEIASKKLRPLVRFLFPDIPEGHKANDYITTNFIANFLGLGWAATPAGLQGMGALADLERERQEGRAPGAAQKPGVASDEMCTFLIMNISSLQLIPVNVIAYRSQYGSVNPAGIVGAGIVGAGIVATAVSTVVAMVYCKMKAKRRRA</sequence>